<evidence type="ECO:0000256" key="6">
    <source>
        <dbReference type="HAMAP-Rule" id="MF_00265"/>
    </source>
</evidence>
<dbReference type="GO" id="GO:0090729">
    <property type="term" value="F:toxin activity"/>
    <property type="evidence" value="ECO:0007669"/>
    <property type="project" value="UniProtKB-KW"/>
</dbReference>
<comment type="similarity">
    <text evidence="6">Belongs to the PINc/VapC protein family.</text>
</comment>
<evidence type="ECO:0000313" key="8">
    <source>
        <dbReference type="EMBL" id="QOR45702.1"/>
    </source>
</evidence>
<evidence type="ECO:0000259" key="7">
    <source>
        <dbReference type="Pfam" id="PF01850"/>
    </source>
</evidence>
<keyword evidence="2 6" id="KW-0540">Nuclease</keyword>
<reference evidence="8 9" key="1">
    <citation type="submission" date="2020-10" db="EMBL/GenBank/DDBJ databases">
        <title>Trueperella pecoris sp. nov. isolated from bovine and porcine specimens.</title>
        <authorList>
            <person name="Schoenecker L."/>
            <person name="Schnydrig P."/>
            <person name="Brodard I."/>
            <person name="Thomann A."/>
            <person name="Hemphill A."/>
            <person name="Rodriguez-Campos S."/>
            <person name="Perreten V."/>
            <person name="Jores J."/>
            <person name="Kittl S."/>
        </authorList>
    </citation>
    <scope>NUCLEOTIDE SEQUENCE [LARGE SCALE GENOMIC DNA]</scope>
    <source>
        <strain evidence="8 9">15A0121</strain>
    </source>
</reference>
<dbReference type="InterPro" id="IPR029060">
    <property type="entry name" value="PIN-like_dom_sf"/>
</dbReference>
<dbReference type="GO" id="GO:0004540">
    <property type="term" value="F:RNA nuclease activity"/>
    <property type="evidence" value="ECO:0007669"/>
    <property type="project" value="InterPro"/>
</dbReference>
<dbReference type="InterPro" id="IPR002716">
    <property type="entry name" value="PIN_dom"/>
</dbReference>
<evidence type="ECO:0000256" key="3">
    <source>
        <dbReference type="ARBA" id="ARBA00022723"/>
    </source>
</evidence>
<dbReference type="RefSeq" id="WP_197551204.1">
    <property type="nucleotide sequence ID" value="NZ_CP063213.1"/>
</dbReference>
<name>A0A7M1QU85_9ACTO</name>
<dbReference type="EMBL" id="CP063213">
    <property type="protein sequence ID" value="QOR45702.1"/>
    <property type="molecule type" value="Genomic_DNA"/>
</dbReference>
<feature type="binding site" evidence="6">
    <location>
        <position position="4"/>
    </location>
    <ligand>
        <name>Mg(2+)</name>
        <dbReference type="ChEBI" id="CHEBI:18420"/>
    </ligand>
</feature>
<dbReference type="Pfam" id="PF01850">
    <property type="entry name" value="PIN"/>
    <property type="match status" value="1"/>
</dbReference>
<dbReference type="Proteomes" id="UP000595053">
    <property type="component" value="Chromosome"/>
</dbReference>
<evidence type="ECO:0000256" key="5">
    <source>
        <dbReference type="ARBA" id="ARBA00022842"/>
    </source>
</evidence>
<keyword evidence="4 6" id="KW-0378">Hydrolase</keyword>
<feature type="binding site" evidence="6">
    <location>
        <position position="94"/>
    </location>
    <ligand>
        <name>Mg(2+)</name>
        <dbReference type="ChEBI" id="CHEBI:18420"/>
    </ligand>
</feature>
<keyword evidence="3 6" id="KW-0479">Metal-binding</keyword>
<proteinExistence type="inferred from homology"/>
<evidence type="ECO:0000256" key="1">
    <source>
        <dbReference type="ARBA" id="ARBA00022649"/>
    </source>
</evidence>
<evidence type="ECO:0000313" key="9">
    <source>
        <dbReference type="Proteomes" id="UP000595053"/>
    </source>
</evidence>
<dbReference type="SUPFAM" id="SSF88723">
    <property type="entry name" value="PIN domain-like"/>
    <property type="match status" value="1"/>
</dbReference>
<protein>
    <recommendedName>
        <fullName evidence="6">Ribonuclease VapC</fullName>
        <shortName evidence="6">RNase VapC</shortName>
        <ecNumber evidence="6">3.1.-.-</ecNumber>
    </recommendedName>
    <alternativeName>
        <fullName evidence="6">Toxin VapC</fullName>
    </alternativeName>
</protein>
<keyword evidence="1 6" id="KW-1277">Toxin-antitoxin system</keyword>
<dbReference type="InterPro" id="IPR022907">
    <property type="entry name" value="VapC_family"/>
</dbReference>
<keyword evidence="9" id="KW-1185">Reference proteome</keyword>
<dbReference type="HAMAP" id="MF_00265">
    <property type="entry name" value="VapC_Nob1"/>
    <property type="match status" value="1"/>
</dbReference>
<evidence type="ECO:0000256" key="4">
    <source>
        <dbReference type="ARBA" id="ARBA00022801"/>
    </source>
</evidence>
<feature type="domain" description="PIN" evidence="7">
    <location>
        <begin position="1"/>
        <end position="119"/>
    </location>
</feature>
<dbReference type="CDD" id="cd09871">
    <property type="entry name" value="PIN_MtVapC28-VapC30-like"/>
    <property type="match status" value="1"/>
</dbReference>
<comment type="cofactor">
    <cofactor evidence="6">
        <name>Mg(2+)</name>
        <dbReference type="ChEBI" id="CHEBI:18420"/>
    </cofactor>
</comment>
<dbReference type="GO" id="GO:0000287">
    <property type="term" value="F:magnesium ion binding"/>
    <property type="evidence" value="ECO:0007669"/>
    <property type="project" value="UniProtKB-UniRule"/>
</dbReference>
<sequence length="123" mass="13395">MIVDTSALVAVAYREPGYERITDLLFARNRSKMSVASVLELQLVLRSSELADELIEIFNVDPVGIDVDQLRVARHAAQRFGKGTGSKAGLNYGDCFSYALAMTAGEPLLFVGEDFTHTDVVVA</sequence>
<dbReference type="AlphaFoldDB" id="A0A7M1QU85"/>
<gene>
    <name evidence="6" type="primary">vapC</name>
    <name evidence="8" type="ORF">INS88_00220</name>
</gene>
<comment type="function">
    <text evidence="6">Toxic component of a toxin-antitoxin (TA) system. An RNase.</text>
</comment>
<keyword evidence="5 6" id="KW-0460">Magnesium</keyword>
<dbReference type="GO" id="GO:0016787">
    <property type="term" value="F:hydrolase activity"/>
    <property type="evidence" value="ECO:0007669"/>
    <property type="project" value="UniProtKB-KW"/>
</dbReference>
<dbReference type="Gene3D" id="3.40.50.1010">
    <property type="entry name" value="5'-nuclease"/>
    <property type="match status" value="1"/>
</dbReference>
<evidence type="ECO:0000256" key="2">
    <source>
        <dbReference type="ARBA" id="ARBA00022722"/>
    </source>
</evidence>
<dbReference type="EC" id="3.1.-.-" evidence="6"/>
<keyword evidence="6" id="KW-0800">Toxin</keyword>
<organism evidence="8 9">
    <name type="scientific">Trueperella pecoris</name>
    <dbReference type="NCBI Taxonomy" id="2733571"/>
    <lineage>
        <taxon>Bacteria</taxon>
        <taxon>Bacillati</taxon>
        <taxon>Actinomycetota</taxon>
        <taxon>Actinomycetes</taxon>
        <taxon>Actinomycetales</taxon>
        <taxon>Actinomycetaceae</taxon>
        <taxon>Trueperella</taxon>
    </lineage>
</organism>
<accession>A0A7M1QU85</accession>